<organism evidence="2 3">
    <name type="scientific">Sitophilus oryzae</name>
    <name type="common">Rice weevil</name>
    <name type="synonym">Curculio oryzae</name>
    <dbReference type="NCBI Taxonomy" id="7048"/>
    <lineage>
        <taxon>Eukaryota</taxon>
        <taxon>Metazoa</taxon>
        <taxon>Ecdysozoa</taxon>
        <taxon>Arthropoda</taxon>
        <taxon>Hexapoda</taxon>
        <taxon>Insecta</taxon>
        <taxon>Pterygota</taxon>
        <taxon>Neoptera</taxon>
        <taxon>Endopterygota</taxon>
        <taxon>Coleoptera</taxon>
        <taxon>Polyphaga</taxon>
        <taxon>Cucujiformia</taxon>
        <taxon>Curculionidae</taxon>
        <taxon>Dryophthorinae</taxon>
        <taxon>Sitophilus</taxon>
    </lineage>
</organism>
<dbReference type="Proteomes" id="UP000504635">
    <property type="component" value="Unplaced"/>
</dbReference>
<evidence type="ECO:0000313" key="2">
    <source>
        <dbReference type="Proteomes" id="UP000504635"/>
    </source>
</evidence>
<accession>A0A6J2XL34</accession>
<dbReference type="AlphaFoldDB" id="A0A6J2XL34"/>
<dbReference type="OrthoDB" id="6759716at2759"/>
<sequence>MEQRRKLKSDEHASHGDLNKLNKEISREIRKDIRKHRNEKIVNTIEDNKSMKIMRRKLTNGKKEIVKLKDKNDSRKYLQGKVQNQGSEDVPEISVSEIYNALKKMKNNKAPGDGGVVTEAIKMGETVLMTNIQRLFNLCLENQNIPTKWNNSIIILLDKKGDIADLENYRPISLLNHLYKLAKLDFYQPKEQAGFRSEFGPMIICSV</sequence>
<dbReference type="InParanoid" id="A0A6J2XL34"/>
<evidence type="ECO:0000313" key="3">
    <source>
        <dbReference type="RefSeq" id="XP_030751605.1"/>
    </source>
</evidence>
<protein>
    <submittedName>
        <fullName evidence="3">Uncharacterized protein LOC115879096</fullName>
    </submittedName>
</protein>
<proteinExistence type="predicted"/>
<gene>
    <name evidence="3" type="primary">LOC115879096</name>
</gene>
<evidence type="ECO:0000256" key="1">
    <source>
        <dbReference type="SAM" id="MobiDB-lite"/>
    </source>
</evidence>
<dbReference type="PANTHER" id="PTHR19446">
    <property type="entry name" value="REVERSE TRANSCRIPTASES"/>
    <property type="match status" value="1"/>
</dbReference>
<dbReference type="KEGG" id="soy:115879096"/>
<keyword evidence="2" id="KW-1185">Reference proteome</keyword>
<name>A0A6J2XL34_SITOR</name>
<dbReference type="GeneID" id="115879096"/>
<reference evidence="3" key="1">
    <citation type="submission" date="2025-08" db="UniProtKB">
        <authorList>
            <consortium name="RefSeq"/>
        </authorList>
    </citation>
    <scope>IDENTIFICATION</scope>
    <source>
        <tissue evidence="3">Gonads</tissue>
    </source>
</reference>
<feature type="region of interest" description="Disordered" evidence="1">
    <location>
        <begin position="1"/>
        <end position="25"/>
    </location>
</feature>
<dbReference type="RefSeq" id="XP_030751605.1">
    <property type="nucleotide sequence ID" value="XM_030895745.1"/>
</dbReference>